<proteinExistence type="predicted"/>
<evidence type="ECO:0000256" key="1">
    <source>
        <dbReference type="SAM" id="MobiDB-lite"/>
    </source>
</evidence>
<evidence type="ECO:0000313" key="2">
    <source>
        <dbReference type="EMBL" id="MED6133698.1"/>
    </source>
</evidence>
<dbReference type="Proteomes" id="UP001341840">
    <property type="component" value="Unassembled WGS sequence"/>
</dbReference>
<feature type="region of interest" description="Disordered" evidence="1">
    <location>
        <begin position="45"/>
        <end position="66"/>
    </location>
</feature>
<dbReference type="EMBL" id="JASCZI010060543">
    <property type="protein sequence ID" value="MED6133698.1"/>
    <property type="molecule type" value="Genomic_DNA"/>
</dbReference>
<reference evidence="2 3" key="1">
    <citation type="journal article" date="2023" name="Plants (Basel)">
        <title>Bridging the Gap: Combining Genomics and Transcriptomics Approaches to Understand Stylosanthes scabra, an Orphan Legume from the Brazilian Caatinga.</title>
        <authorList>
            <person name="Ferreira-Neto J.R.C."/>
            <person name="da Silva M.D."/>
            <person name="Binneck E."/>
            <person name="de Melo N.F."/>
            <person name="da Silva R.H."/>
            <person name="de Melo A.L.T.M."/>
            <person name="Pandolfi V."/>
            <person name="Bustamante F.O."/>
            <person name="Brasileiro-Vidal A.C."/>
            <person name="Benko-Iseppon A.M."/>
        </authorList>
    </citation>
    <scope>NUCLEOTIDE SEQUENCE [LARGE SCALE GENOMIC DNA]</scope>
    <source>
        <tissue evidence="2">Leaves</tissue>
    </source>
</reference>
<feature type="compositionally biased region" description="Low complexity" evidence="1">
    <location>
        <begin position="49"/>
        <end position="59"/>
    </location>
</feature>
<name>A0ABU6SCE5_9FABA</name>
<comment type="caution">
    <text evidence="2">The sequence shown here is derived from an EMBL/GenBank/DDBJ whole genome shotgun (WGS) entry which is preliminary data.</text>
</comment>
<protein>
    <submittedName>
        <fullName evidence="2">Uncharacterized protein</fullName>
    </submittedName>
</protein>
<keyword evidence="3" id="KW-1185">Reference proteome</keyword>
<organism evidence="2 3">
    <name type="scientific">Stylosanthes scabra</name>
    <dbReference type="NCBI Taxonomy" id="79078"/>
    <lineage>
        <taxon>Eukaryota</taxon>
        <taxon>Viridiplantae</taxon>
        <taxon>Streptophyta</taxon>
        <taxon>Embryophyta</taxon>
        <taxon>Tracheophyta</taxon>
        <taxon>Spermatophyta</taxon>
        <taxon>Magnoliopsida</taxon>
        <taxon>eudicotyledons</taxon>
        <taxon>Gunneridae</taxon>
        <taxon>Pentapetalae</taxon>
        <taxon>rosids</taxon>
        <taxon>fabids</taxon>
        <taxon>Fabales</taxon>
        <taxon>Fabaceae</taxon>
        <taxon>Papilionoideae</taxon>
        <taxon>50 kb inversion clade</taxon>
        <taxon>dalbergioids sensu lato</taxon>
        <taxon>Dalbergieae</taxon>
        <taxon>Pterocarpus clade</taxon>
        <taxon>Stylosanthes</taxon>
    </lineage>
</organism>
<sequence length="113" mass="12559">MGGDDIGQLKSSYNRGGPEATEKEWQQSEQTRRLEKVHLKKLKKEKTSVSKVSQSVVGVAGRSMKRRVTRGMATWQAQFSAGRLGGGDAVGTSRGNRHKGRCRNTSWRVIRIC</sequence>
<accession>A0ABU6SCE5</accession>
<feature type="region of interest" description="Disordered" evidence="1">
    <location>
        <begin position="1"/>
        <end position="33"/>
    </location>
</feature>
<gene>
    <name evidence="2" type="ORF">PIB30_030556</name>
</gene>
<feature type="region of interest" description="Disordered" evidence="1">
    <location>
        <begin position="83"/>
        <end position="102"/>
    </location>
</feature>
<evidence type="ECO:0000313" key="3">
    <source>
        <dbReference type="Proteomes" id="UP001341840"/>
    </source>
</evidence>
<feature type="compositionally biased region" description="Basic and acidic residues" evidence="1">
    <location>
        <begin position="20"/>
        <end position="33"/>
    </location>
</feature>